<dbReference type="EMBL" id="FMJC01000002">
    <property type="protein sequence ID" value="SCM72863.1"/>
    <property type="molecule type" value="Genomic_DNA"/>
</dbReference>
<gene>
    <name evidence="1" type="ORF">KL86DES1_20884</name>
</gene>
<sequence>MFLEPGTKAPALERLPRRSAPLCRRAIARRDERVLNSEMARSQRESALEQFHFEIALAAA</sequence>
<evidence type="ECO:0000313" key="1">
    <source>
        <dbReference type="EMBL" id="SCM72863.1"/>
    </source>
</evidence>
<name>A0A212L5L5_9BACT</name>
<organism evidence="1">
    <name type="scientific">uncultured Desulfovibrio sp</name>
    <dbReference type="NCBI Taxonomy" id="167968"/>
    <lineage>
        <taxon>Bacteria</taxon>
        <taxon>Pseudomonadati</taxon>
        <taxon>Thermodesulfobacteriota</taxon>
        <taxon>Desulfovibrionia</taxon>
        <taxon>Desulfovibrionales</taxon>
        <taxon>Desulfovibrionaceae</taxon>
        <taxon>Desulfovibrio</taxon>
        <taxon>environmental samples</taxon>
    </lineage>
</organism>
<reference evidence="1" key="1">
    <citation type="submission" date="2016-08" db="EMBL/GenBank/DDBJ databases">
        <authorList>
            <person name="Seilhamer J.J."/>
        </authorList>
    </citation>
    <scope>NUCLEOTIDE SEQUENCE</scope>
    <source>
        <strain evidence="1">86-1</strain>
    </source>
</reference>
<dbReference type="AlphaFoldDB" id="A0A212L5L5"/>
<protein>
    <submittedName>
        <fullName evidence="1">Uncharacterized protein</fullName>
    </submittedName>
</protein>
<proteinExistence type="predicted"/>
<accession>A0A212L5L5</accession>